<dbReference type="GO" id="GO:0005634">
    <property type="term" value="C:nucleus"/>
    <property type="evidence" value="ECO:0007669"/>
    <property type="project" value="UniProtKB-SubCell"/>
</dbReference>
<evidence type="ECO:0000256" key="5">
    <source>
        <dbReference type="ARBA" id="ARBA00022786"/>
    </source>
</evidence>
<evidence type="ECO:0000256" key="6">
    <source>
        <dbReference type="ARBA" id="ARBA00022801"/>
    </source>
</evidence>
<keyword evidence="6 12" id="KW-0378">Hydrolase</keyword>
<dbReference type="InterPro" id="IPR006155">
    <property type="entry name" value="Josephin"/>
</dbReference>
<evidence type="ECO:0000256" key="13">
    <source>
        <dbReference type="SAM" id="MobiDB-lite"/>
    </source>
</evidence>
<dbReference type="Proteomes" id="UP000494040">
    <property type="component" value="Unassembled WGS sequence"/>
</dbReference>
<feature type="active site" evidence="11 12">
    <location>
        <position position="136"/>
    </location>
</feature>
<dbReference type="PANTHER" id="PTHR14159">
    <property type="entry name" value="ATAXIN-3-RELATED"/>
    <property type="match status" value="1"/>
</dbReference>
<dbReference type="GO" id="GO:0006508">
    <property type="term" value="P:proteolysis"/>
    <property type="evidence" value="ECO:0007669"/>
    <property type="project" value="UniProtKB-KW"/>
</dbReference>
<evidence type="ECO:0000313" key="15">
    <source>
        <dbReference type="EnsemblMetazoa" id="XP_014257746.1"/>
    </source>
</evidence>
<feature type="active site" evidence="12">
    <location>
        <position position="121"/>
    </location>
</feature>
<dbReference type="GO" id="GO:0016579">
    <property type="term" value="P:protein deubiquitination"/>
    <property type="evidence" value="ECO:0007669"/>
    <property type="project" value="InterPro"/>
</dbReference>
<dbReference type="RefSeq" id="XP_014257746.1">
    <property type="nucleotide sequence ID" value="XM_014402260.2"/>
</dbReference>
<evidence type="ECO:0000256" key="4">
    <source>
        <dbReference type="ARBA" id="ARBA00022670"/>
    </source>
</evidence>
<dbReference type="PANTHER" id="PTHR14159:SF0">
    <property type="entry name" value="ATAXIN-3-RELATED"/>
    <property type="match status" value="1"/>
</dbReference>
<evidence type="ECO:0000256" key="7">
    <source>
        <dbReference type="ARBA" id="ARBA00022807"/>
    </source>
</evidence>
<dbReference type="Pfam" id="PF02099">
    <property type="entry name" value="Josephin"/>
    <property type="match status" value="1"/>
</dbReference>
<evidence type="ECO:0000256" key="12">
    <source>
        <dbReference type="PROSITE-ProRule" id="PRU00331"/>
    </source>
</evidence>
<dbReference type="GO" id="GO:0004843">
    <property type="term" value="F:cysteine-type deubiquitinase activity"/>
    <property type="evidence" value="ECO:0007669"/>
    <property type="project" value="UniProtKB-EC"/>
</dbReference>
<evidence type="ECO:0000256" key="10">
    <source>
        <dbReference type="ARBA" id="ARBA00023242"/>
    </source>
</evidence>
<dbReference type="OMA" id="WGLEIIH"/>
<proteinExistence type="predicted"/>
<keyword evidence="8" id="KW-0805">Transcription regulation</keyword>
<dbReference type="PROSITE" id="PS50330">
    <property type="entry name" value="UIM"/>
    <property type="match status" value="1"/>
</dbReference>
<feature type="active site" evidence="12">
    <location>
        <position position="14"/>
    </location>
</feature>
<organism evidence="15 16">
    <name type="scientific">Cimex lectularius</name>
    <name type="common">Bed bug</name>
    <name type="synonym">Acanthia lectularia</name>
    <dbReference type="NCBI Taxonomy" id="79782"/>
    <lineage>
        <taxon>Eukaryota</taxon>
        <taxon>Metazoa</taxon>
        <taxon>Ecdysozoa</taxon>
        <taxon>Arthropoda</taxon>
        <taxon>Hexapoda</taxon>
        <taxon>Insecta</taxon>
        <taxon>Pterygota</taxon>
        <taxon>Neoptera</taxon>
        <taxon>Paraneoptera</taxon>
        <taxon>Hemiptera</taxon>
        <taxon>Heteroptera</taxon>
        <taxon>Panheteroptera</taxon>
        <taxon>Cimicomorpha</taxon>
        <taxon>Cimicidae</taxon>
        <taxon>Cimex</taxon>
    </lineage>
</organism>
<dbReference type="PROSITE" id="PS50957">
    <property type="entry name" value="JOSEPHIN"/>
    <property type="match status" value="1"/>
</dbReference>
<dbReference type="PRINTS" id="PR01233">
    <property type="entry name" value="JOSEPHIN"/>
</dbReference>
<feature type="compositionally biased region" description="Low complexity" evidence="13">
    <location>
        <begin position="317"/>
        <end position="337"/>
    </location>
</feature>
<name>A0A8I6S5J7_CIMLE</name>
<feature type="domain" description="Josephin" evidence="14">
    <location>
        <begin position="1"/>
        <end position="182"/>
    </location>
</feature>
<evidence type="ECO:0000256" key="11">
    <source>
        <dbReference type="PIRSR" id="PIRSR633865-1"/>
    </source>
</evidence>
<dbReference type="FunFam" id="3.90.70.40:FF:000005">
    <property type="entry name" value="Ataxin 3"/>
    <property type="match status" value="1"/>
</dbReference>
<dbReference type="InterPro" id="IPR033865">
    <property type="entry name" value="Ataxin-3"/>
</dbReference>
<dbReference type="EC" id="3.4.19.12" evidence="3"/>
<keyword evidence="5" id="KW-0833">Ubl conjugation pathway</keyword>
<dbReference type="SMART" id="SM01246">
    <property type="entry name" value="Josephin"/>
    <property type="match status" value="1"/>
</dbReference>
<dbReference type="GeneID" id="106671230"/>
<evidence type="ECO:0000259" key="14">
    <source>
        <dbReference type="PROSITE" id="PS50957"/>
    </source>
</evidence>
<evidence type="ECO:0000256" key="8">
    <source>
        <dbReference type="ARBA" id="ARBA00023015"/>
    </source>
</evidence>
<dbReference type="Gene3D" id="3.90.70.40">
    <property type="match status" value="1"/>
</dbReference>
<dbReference type="Gene3D" id="1.10.287.10">
    <property type="entry name" value="S15/NS1, RNA-binding"/>
    <property type="match status" value="1"/>
</dbReference>
<comment type="catalytic activity">
    <reaction evidence="1">
        <text>Thiol-dependent hydrolysis of ester, thioester, amide, peptide and isopeptide bonds formed by the C-terminal Gly of ubiquitin (a 76-residue protein attached to proteins as an intracellular targeting signal).</text>
        <dbReference type="EC" id="3.4.19.12"/>
    </reaction>
</comment>
<dbReference type="InterPro" id="IPR003903">
    <property type="entry name" value="UIM_dom"/>
</dbReference>
<keyword evidence="4" id="KW-0645">Protease</keyword>
<keyword evidence="16" id="KW-1185">Reference proteome</keyword>
<dbReference type="SMART" id="SM00726">
    <property type="entry name" value="UIM"/>
    <property type="match status" value="3"/>
</dbReference>
<reference evidence="15" key="1">
    <citation type="submission" date="2022-01" db="UniProtKB">
        <authorList>
            <consortium name="EnsemblMetazoa"/>
        </authorList>
    </citation>
    <scope>IDENTIFICATION</scope>
</reference>
<dbReference type="EnsemblMetazoa" id="XM_014402260.2">
    <property type="protein sequence ID" value="XP_014257746.1"/>
    <property type="gene ID" value="LOC106671230"/>
</dbReference>
<sequence>MEYIFHEKQDGSLCAQHCLNNLLQGQYFSPVDLATLALKMDEEERKRMAELGDDTEDYQKFLAQPSGNCDDSGYFSVQVISAALAVWELELIPYKSTAPVAALAQDSPQDMSAFICNYRDHWLTIRKIGHQWFNLNSLLSGPELISPTYLSIFLAQLQQEGYSIFVVIGELPACEANEILNRNPAVQVVKPKLNNVSNEDSELQKALRISAGNYEADEEEELLQQAIQKSLEDEPPDKVLQNAIKQSLDASKPSTSSFAGTSMFKEQFKLQSSSQNHTQDIHQLPDSKSEEDLFNAIQMSLEEFEKPGERAEKVFVNTRRAPPANTRTAPPANTRTAPPAPTQVPEVETDVEEVRRRRLAYLERKAKDQR</sequence>
<keyword evidence="9" id="KW-0804">Transcription</keyword>
<feature type="region of interest" description="Disordered" evidence="13">
    <location>
        <begin position="315"/>
        <end position="353"/>
    </location>
</feature>
<comment type="subcellular location">
    <subcellularLocation>
        <location evidence="2">Nucleus</location>
    </subcellularLocation>
</comment>
<evidence type="ECO:0000313" key="16">
    <source>
        <dbReference type="Proteomes" id="UP000494040"/>
    </source>
</evidence>
<feature type="active site" description="Proton acceptor" evidence="11">
    <location>
        <position position="121"/>
    </location>
</feature>
<keyword evidence="10" id="KW-0539">Nucleus</keyword>
<evidence type="ECO:0000256" key="1">
    <source>
        <dbReference type="ARBA" id="ARBA00000707"/>
    </source>
</evidence>
<evidence type="ECO:0000256" key="9">
    <source>
        <dbReference type="ARBA" id="ARBA00023163"/>
    </source>
</evidence>
<feature type="active site" description="Nucleophile" evidence="11">
    <location>
        <position position="14"/>
    </location>
</feature>
<accession>A0A8I6S5J7</accession>
<evidence type="ECO:0000256" key="3">
    <source>
        <dbReference type="ARBA" id="ARBA00012759"/>
    </source>
</evidence>
<keyword evidence="7" id="KW-0788">Thiol protease</keyword>
<dbReference type="AlphaFoldDB" id="A0A8I6S5J7"/>
<evidence type="ECO:0000256" key="2">
    <source>
        <dbReference type="ARBA" id="ARBA00004123"/>
    </source>
</evidence>
<protein>
    <recommendedName>
        <fullName evidence="3">ubiquitinyl hydrolase 1</fullName>
        <ecNumber evidence="3">3.4.19.12</ecNumber>
    </recommendedName>
</protein>
<dbReference type="OrthoDB" id="10063692at2759"/>